<evidence type="ECO:0000313" key="4">
    <source>
        <dbReference type="Proteomes" id="UP000253790"/>
    </source>
</evidence>
<feature type="domain" description="AMP-dependent synthetase/ligase" evidence="2">
    <location>
        <begin position="122"/>
        <end position="349"/>
    </location>
</feature>
<keyword evidence="1" id="KW-1133">Transmembrane helix</keyword>
<name>A0A345NNF2_9MICO</name>
<accession>A0A345NNF2</accession>
<evidence type="ECO:0000256" key="1">
    <source>
        <dbReference type="SAM" id="Phobius"/>
    </source>
</evidence>
<dbReference type="SUPFAM" id="SSF47336">
    <property type="entry name" value="ACP-like"/>
    <property type="match status" value="1"/>
</dbReference>
<feature type="transmembrane region" description="Helical" evidence="1">
    <location>
        <begin position="750"/>
        <end position="768"/>
    </location>
</feature>
<keyword evidence="1" id="KW-0812">Transmembrane</keyword>
<dbReference type="SUPFAM" id="SSF56801">
    <property type="entry name" value="Acetyl-CoA synthetase-like"/>
    <property type="match status" value="1"/>
</dbReference>
<evidence type="ECO:0000259" key="2">
    <source>
        <dbReference type="Pfam" id="PF00501"/>
    </source>
</evidence>
<dbReference type="Pfam" id="PF00501">
    <property type="entry name" value="AMP-binding"/>
    <property type="match status" value="1"/>
</dbReference>
<protein>
    <submittedName>
        <fullName evidence="3">AMP-dependent synthetase</fullName>
    </submittedName>
</protein>
<dbReference type="InterPro" id="IPR050237">
    <property type="entry name" value="ATP-dep_AMP-bd_enzyme"/>
</dbReference>
<feature type="transmembrane region" description="Helical" evidence="1">
    <location>
        <begin position="819"/>
        <end position="840"/>
    </location>
</feature>
<organism evidence="3 4">
    <name type="scientific">Ornithinimicrobium avium</name>
    <dbReference type="NCBI Taxonomy" id="2283195"/>
    <lineage>
        <taxon>Bacteria</taxon>
        <taxon>Bacillati</taxon>
        <taxon>Actinomycetota</taxon>
        <taxon>Actinomycetes</taxon>
        <taxon>Micrococcales</taxon>
        <taxon>Ornithinimicrobiaceae</taxon>
        <taxon>Ornithinimicrobium</taxon>
    </lineage>
</organism>
<evidence type="ECO:0000313" key="3">
    <source>
        <dbReference type="EMBL" id="AXH96560.1"/>
    </source>
</evidence>
<dbReference type="PANTHER" id="PTHR43767">
    <property type="entry name" value="LONG-CHAIN-FATTY-ACID--COA LIGASE"/>
    <property type="match status" value="1"/>
</dbReference>
<feature type="transmembrane region" description="Helical" evidence="1">
    <location>
        <begin position="723"/>
        <end position="744"/>
    </location>
</feature>
<dbReference type="AlphaFoldDB" id="A0A345NNF2"/>
<dbReference type="Gene3D" id="3.40.50.12780">
    <property type="entry name" value="N-terminal domain of ligase-like"/>
    <property type="match status" value="1"/>
</dbReference>
<dbReference type="KEGG" id="orn:DV701_10890"/>
<dbReference type="RefSeq" id="WP_114928325.1">
    <property type="nucleotide sequence ID" value="NZ_CP031229.1"/>
</dbReference>
<dbReference type="EMBL" id="CP031229">
    <property type="protein sequence ID" value="AXH96560.1"/>
    <property type="molecule type" value="Genomic_DNA"/>
</dbReference>
<proteinExistence type="predicted"/>
<dbReference type="PANTHER" id="PTHR43767:SF10">
    <property type="entry name" value="SURFACTIN SYNTHASE SUBUNIT 1"/>
    <property type="match status" value="1"/>
</dbReference>
<feature type="transmembrane region" description="Helical" evidence="1">
    <location>
        <begin position="617"/>
        <end position="636"/>
    </location>
</feature>
<dbReference type="Proteomes" id="UP000253790">
    <property type="component" value="Chromosome"/>
</dbReference>
<keyword evidence="1" id="KW-0472">Membrane</keyword>
<feature type="transmembrane region" description="Helical" evidence="1">
    <location>
        <begin position="691"/>
        <end position="711"/>
    </location>
</feature>
<dbReference type="InterPro" id="IPR036736">
    <property type="entry name" value="ACP-like_sf"/>
</dbReference>
<dbReference type="InterPro" id="IPR042099">
    <property type="entry name" value="ANL_N_sf"/>
</dbReference>
<dbReference type="OrthoDB" id="8445630at2"/>
<sequence length="892" mass="94374">MSPTMLGLAPRPVLRPDVRRSPLPVAGQVEPAAPALVGADGTVLDHGTLRRRVDALAEELDARAAGERLLVHVPMPSTVEAVVGYLAVLEAGHVALVTSADPTASAAVTDAWPVDLAMTAHGTFETSADASPRHLLHPDLALLLSTSGSTGSPKLVRLSHENVLSNAAAIAQALSLTASDRGVTSLPLHYCFGLSVLHSHLTVGASVALTTASVVEEAFWSVVDDHRVTDIAVVPHMVELMETTGVLQRPHPSLRLITQAGGRLAPERVERTARLGAEHGWGLAVMYGQTEATARIAVHDPAAALTAPDAVGRPVPGTQVVLDRDVPEADPHAGTGEVVVRGPGVMMGYAQHPDELAPGPMLTELRTGDLGRLDEDGVLRIVGRRSGFVKVLGLRIDLARVETALEREGLVVCVTGDDDGLRVAVEPVGGTSTTDLSGMARRTAAHACGLGVGHVRVAVLPLARLSNGKVDRAGCDVLVRASDPEECVDARQQMDAPPLQVRVGAALSTVLGRDEIDLARSFVAQGGDSLSHVQASTRLTALLGTLPPDWHHRPLQDLVTAAVAGGRTDQDEQPATGRLARWLGGPVRLETSVVLRALAVVMICGTHAGLFRLLGGAHTLLVVAGYNAALFGLSAATARGRWRGSTRLLVGIAVPTMLVALVGLSYGRYGWDNVLMANWLVDDISYGKHNELWFIDSLLACVLVTTVVLSLPGVSRRWRVDPWQVAFGLVLAGLVPRFLILTFADGVLRGMMPTVFWLFAVGLALATARTVARRRWTLGAMVLGIAWYFPDDPVRNATILAGVLALALLPSIRVPSRLVPAVATLAAASLIIYLVQFQVLDLVPTPPLKTLAALAVGVVVWRWTDAPLRRLADRLVRPRTPACDPTPERTAA</sequence>
<reference evidence="3 4" key="1">
    <citation type="submission" date="2018-07" db="EMBL/GenBank/DDBJ databases">
        <title>Complete genome sequencing of Ornithinimicrobium sp. AMA3305.</title>
        <authorList>
            <person name="Bae J.-W."/>
        </authorList>
    </citation>
    <scope>NUCLEOTIDE SEQUENCE [LARGE SCALE GENOMIC DNA]</scope>
    <source>
        <strain evidence="3 4">AMA3305</strain>
    </source>
</reference>
<dbReference type="InterPro" id="IPR000873">
    <property type="entry name" value="AMP-dep_synth/lig_dom"/>
</dbReference>
<keyword evidence="4" id="KW-1185">Reference proteome</keyword>
<gene>
    <name evidence="3" type="ORF">DV701_10890</name>
</gene>
<feature type="transmembrane region" description="Helical" evidence="1">
    <location>
        <begin position="648"/>
        <end position="671"/>
    </location>
</feature>
<dbReference type="Gene3D" id="1.10.1200.10">
    <property type="entry name" value="ACP-like"/>
    <property type="match status" value="1"/>
</dbReference>